<reference evidence="3" key="1">
    <citation type="journal article" date="2019" name="Int. J. Syst. Evol. Microbiol.">
        <title>The Global Catalogue of Microorganisms (GCM) 10K type strain sequencing project: providing services to taxonomists for standard genome sequencing and annotation.</title>
        <authorList>
            <consortium name="The Broad Institute Genomics Platform"/>
            <consortium name="The Broad Institute Genome Sequencing Center for Infectious Disease"/>
            <person name="Wu L."/>
            <person name="Ma J."/>
        </authorList>
    </citation>
    <scope>NUCLEOTIDE SEQUENCE [LARGE SCALE GENOMIC DNA]</scope>
    <source>
        <strain evidence="3">CGMCC 4.7248</strain>
    </source>
</reference>
<dbReference type="SUPFAM" id="SSF56112">
    <property type="entry name" value="Protein kinase-like (PK-like)"/>
    <property type="match status" value="1"/>
</dbReference>
<dbReference type="Gene3D" id="1.10.510.10">
    <property type="entry name" value="Transferase(Phosphotransferase) domain 1"/>
    <property type="match status" value="1"/>
</dbReference>
<evidence type="ECO:0000259" key="1">
    <source>
        <dbReference type="PROSITE" id="PS50011"/>
    </source>
</evidence>
<proteinExistence type="predicted"/>
<dbReference type="Pfam" id="PF00069">
    <property type="entry name" value="Pkinase"/>
    <property type="match status" value="1"/>
</dbReference>
<dbReference type="PROSITE" id="PS50011">
    <property type="entry name" value="PROTEIN_KINASE_DOM"/>
    <property type="match status" value="1"/>
</dbReference>
<evidence type="ECO:0000313" key="3">
    <source>
        <dbReference type="Proteomes" id="UP001596154"/>
    </source>
</evidence>
<keyword evidence="2" id="KW-0808">Transferase</keyword>
<evidence type="ECO:0000313" key="2">
    <source>
        <dbReference type="EMBL" id="MFC5634881.1"/>
    </source>
</evidence>
<comment type="caution">
    <text evidence="2">The sequence shown here is derived from an EMBL/GenBank/DDBJ whole genome shotgun (WGS) entry which is preliminary data.</text>
</comment>
<dbReference type="GO" id="GO:0016301">
    <property type="term" value="F:kinase activity"/>
    <property type="evidence" value="ECO:0007669"/>
    <property type="project" value="UniProtKB-KW"/>
</dbReference>
<accession>A0ABW0UMX9</accession>
<dbReference type="Proteomes" id="UP001596154">
    <property type="component" value="Unassembled WGS sequence"/>
</dbReference>
<sequence length="450" mass="50005">MVNGMLAPGQTLVTEEGEKVKVAEMFGSGGQGEVYRVRTRKGDRALKWYYPQLADGRQRQILEGLIGCGWRDDRFLWPQTIVVDVDGRLPGFGYLMDVRPARFHDLPALFRRDPALAATTPRTLVMAALHTVEAYRAMHAKGIAYRDINWGNIFFDPRSGDVLVCDNDNAVFEGETAGVAGTMEFMAPELVRADRGAQPGIQSDLHSLAVLLFLLLMNHHPLEGALALQIRCMDERARKKLYGTDPVFVYDPNDVRNRPVPAEQPTVVATWNALPPMLQELFVQTFTHGLKNPNRRVRESQWRDALSEALDTICLCGACGRQNLTEPDGPAPDCWSCGTRLALPPRLKLTTGTATVRSRPRSVRLGPQSRMYAHHLSVDAERHDFGAVVAEVTEHPKQRGRFGITNRSQNRWMARQADGSVHDVEPGRTVALRPGLQLEFGGGAEAVVQD</sequence>
<dbReference type="PANTHER" id="PTHR24359:SF1">
    <property type="entry name" value="INHIBITOR OF NUCLEAR FACTOR KAPPA-B KINASE EPSILON SUBUNIT HOMOLOG 1-RELATED"/>
    <property type="match status" value="1"/>
</dbReference>
<dbReference type="SMART" id="SM00220">
    <property type="entry name" value="S_TKc"/>
    <property type="match status" value="1"/>
</dbReference>
<keyword evidence="3" id="KW-1185">Reference proteome</keyword>
<organism evidence="2 3">
    <name type="scientific">Streptomyces bullii</name>
    <dbReference type="NCBI Taxonomy" id="349910"/>
    <lineage>
        <taxon>Bacteria</taxon>
        <taxon>Bacillati</taxon>
        <taxon>Actinomycetota</taxon>
        <taxon>Actinomycetes</taxon>
        <taxon>Kitasatosporales</taxon>
        <taxon>Streptomycetaceae</taxon>
        <taxon>Streptomyces</taxon>
    </lineage>
</organism>
<dbReference type="InterPro" id="IPR000719">
    <property type="entry name" value="Prot_kinase_dom"/>
</dbReference>
<name>A0ABW0UMX9_9ACTN</name>
<dbReference type="RefSeq" id="WP_381021082.1">
    <property type="nucleotide sequence ID" value="NZ_JBHSNY010000004.1"/>
</dbReference>
<gene>
    <name evidence="2" type="ORF">ACFPZJ_14035</name>
</gene>
<protein>
    <submittedName>
        <fullName evidence="2">Protein kinase</fullName>
    </submittedName>
</protein>
<feature type="domain" description="Protein kinase" evidence="1">
    <location>
        <begin position="20"/>
        <end position="310"/>
    </location>
</feature>
<dbReference type="PANTHER" id="PTHR24359">
    <property type="entry name" value="SERINE/THREONINE-PROTEIN KINASE SBK1"/>
    <property type="match status" value="1"/>
</dbReference>
<dbReference type="EMBL" id="JBHSNY010000004">
    <property type="protein sequence ID" value="MFC5634881.1"/>
    <property type="molecule type" value="Genomic_DNA"/>
</dbReference>
<keyword evidence="2" id="KW-0418">Kinase</keyword>
<dbReference type="InterPro" id="IPR011009">
    <property type="entry name" value="Kinase-like_dom_sf"/>
</dbReference>